<evidence type="ECO:0000313" key="1">
    <source>
        <dbReference type="EMBL" id="OHY88573.1"/>
    </source>
</evidence>
<evidence type="ECO:0008006" key="3">
    <source>
        <dbReference type="Google" id="ProtNLM"/>
    </source>
</evidence>
<reference evidence="1 2" key="1">
    <citation type="submission" date="2016-09" db="EMBL/GenBank/DDBJ databases">
        <title>Draft Genome Sequence of Aeromonas sobria Strain 08005, Isolated from Sick Rana catesbeiana.</title>
        <authorList>
            <person name="Yang Q."/>
        </authorList>
    </citation>
    <scope>NUCLEOTIDE SEQUENCE [LARGE SCALE GENOMIC DNA]</scope>
    <source>
        <strain evidence="1 2">08005</strain>
    </source>
</reference>
<organism evidence="1 2">
    <name type="scientific">Aeromonas sobria</name>
    <dbReference type="NCBI Taxonomy" id="646"/>
    <lineage>
        <taxon>Bacteria</taxon>
        <taxon>Pseudomonadati</taxon>
        <taxon>Pseudomonadota</taxon>
        <taxon>Gammaproteobacteria</taxon>
        <taxon>Aeromonadales</taxon>
        <taxon>Aeromonadaceae</taxon>
        <taxon>Aeromonas</taxon>
    </lineage>
</organism>
<sequence length="181" mass="19836">MNLWVKGALAAVGLMVVGGSAAWFFVGQAPKAPANPWYQGADGYHLAQQQALALGYPLLYVLETPKCRRCGDLEKKFWQSEEMADPLAKLVKVRLNPGKGDGSEQILRRFPKVATPPGIYVQPPGQPLKPIKIVVDIDQIWMPGKTWQRGFYMPLSAAGFEAVLHTTLALQDPALDNAPLE</sequence>
<evidence type="ECO:0000313" key="2">
    <source>
        <dbReference type="Proteomes" id="UP000179934"/>
    </source>
</evidence>
<name>A0A1S2CLJ8_AERSO</name>
<dbReference type="Proteomes" id="UP000179934">
    <property type="component" value="Unassembled WGS sequence"/>
</dbReference>
<comment type="caution">
    <text evidence="1">The sequence shown here is derived from an EMBL/GenBank/DDBJ whole genome shotgun (WGS) entry which is preliminary data.</text>
</comment>
<proteinExistence type="predicted"/>
<dbReference type="AlphaFoldDB" id="A0A1S2CLJ8"/>
<dbReference type="OrthoDB" id="5586273at2"/>
<accession>A0A1S2CLJ8</accession>
<gene>
    <name evidence="1" type="ORF">BJD16_07220</name>
</gene>
<dbReference type="EMBL" id="MKFU01000066">
    <property type="protein sequence ID" value="OHY88573.1"/>
    <property type="molecule type" value="Genomic_DNA"/>
</dbReference>
<protein>
    <recommendedName>
        <fullName evidence="3">Thioredoxin family protein</fullName>
    </recommendedName>
</protein>